<dbReference type="EMBL" id="CP020715">
    <property type="protein sequence ID" value="ARJ07469.1"/>
    <property type="molecule type" value="Genomic_DNA"/>
</dbReference>
<dbReference type="InterPro" id="IPR016181">
    <property type="entry name" value="Acyl_CoA_acyltransferase"/>
</dbReference>
<accession>A0A1X9LVZ1</accession>
<sequence>MRPREDGSVSLHVVSGADTDELRSFLRESDLTLTGLDDDAVRLWVERDREGIIIGSTGLELSVDGRHALIRSVAVAPGRRAAGAGTRLARHALDRAARAGAERAWLFSRRSGPFWQRLGFAEADRHALAAALPDAQQVRSFTETGQLDREVAWSRTLHDLSPHPER</sequence>
<evidence type="ECO:0000259" key="3">
    <source>
        <dbReference type="PROSITE" id="PS51186"/>
    </source>
</evidence>
<reference evidence="4 5" key="1">
    <citation type="submission" date="2017-04" db="EMBL/GenBank/DDBJ databases">
        <authorList>
            <person name="Afonso C.L."/>
            <person name="Miller P.J."/>
            <person name="Scott M.A."/>
            <person name="Spackman E."/>
            <person name="Goraichik I."/>
            <person name="Dimitrov K.M."/>
            <person name="Suarez D.L."/>
            <person name="Swayne D.E."/>
        </authorList>
    </citation>
    <scope>NUCLEOTIDE SEQUENCE [LARGE SCALE GENOMIC DNA]</scope>
    <source>
        <strain evidence="5">XA(T)</strain>
    </source>
</reference>
<dbReference type="PANTHER" id="PTHR43877">
    <property type="entry name" value="AMINOALKYLPHOSPHONATE N-ACETYLTRANSFERASE-RELATED-RELATED"/>
    <property type="match status" value="1"/>
</dbReference>
<keyword evidence="2" id="KW-0012">Acyltransferase</keyword>
<name>A0A1X9LVZ1_9MICO</name>
<dbReference type="InterPro" id="IPR000182">
    <property type="entry name" value="GNAT_dom"/>
</dbReference>
<dbReference type="STRING" id="1619308.B5808_17325"/>
<dbReference type="AlphaFoldDB" id="A0A1X9LVZ1"/>
<dbReference type="SUPFAM" id="SSF55729">
    <property type="entry name" value="Acyl-CoA N-acyltransferases (Nat)"/>
    <property type="match status" value="1"/>
</dbReference>
<organism evidence="4 5">
    <name type="scientific">Cnuibacter physcomitrellae</name>
    <dbReference type="NCBI Taxonomy" id="1619308"/>
    <lineage>
        <taxon>Bacteria</taxon>
        <taxon>Bacillati</taxon>
        <taxon>Actinomycetota</taxon>
        <taxon>Actinomycetes</taxon>
        <taxon>Micrococcales</taxon>
        <taxon>Microbacteriaceae</taxon>
        <taxon>Cnuibacter</taxon>
    </lineage>
</organism>
<dbReference type="InterPro" id="IPR050832">
    <property type="entry name" value="Bact_Acetyltransf"/>
</dbReference>
<dbReference type="Pfam" id="PF00583">
    <property type="entry name" value="Acetyltransf_1"/>
    <property type="match status" value="1"/>
</dbReference>
<evidence type="ECO:0000256" key="2">
    <source>
        <dbReference type="ARBA" id="ARBA00023315"/>
    </source>
</evidence>
<dbReference type="PROSITE" id="PS51186">
    <property type="entry name" value="GNAT"/>
    <property type="match status" value="1"/>
</dbReference>
<protein>
    <submittedName>
        <fullName evidence="4">GNAT family N-acetyltransferase</fullName>
    </submittedName>
</protein>
<feature type="domain" description="N-acetyltransferase" evidence="3">
    <location>
        <begin position="9"/>
        <end position="139"/>
    </location>
</feature>
<keyword evidence="5" id="KW-1185">Reference proteome</keyword>
<dbReference type="Proteomes" id="UP000192775">
    <property type="component" value="Chromosome"/>
</dbReference>
<evidence type="ECO:0000313" key="5">
    <source>
        <dbReference type="Proteomes" id="UP000192775"/>
    </source>
</evidence>
<gene>
    <name evidence="4" type="ORF">B5808_17325</name>
</gene>
<proteinExistence type="predicted"/>
<evidence type="ECO:0000256" key="1">
    <source>
        <dbReference type="ARBA" id="ARBA00022679"/>
    </source>
</evidence>
<dbReference type="GO" id="GO:0016747">
    <property type="term" value="F:acyltransferase activity, transferring groups other than amino-acyl groups"/>
    <property type="evidence" value="ECO:0007669"/>
    <property type="project" value="InterPro"/>
</dbReference>
<evidence type="ECO:0000313" key="4">
    <source>
        <dbReference type="EMBL" id="ARJ07469.1"/>
    </source>
</evidence>
<keyword evidence="1 4" id="KW-0808">Transferase</keyword>
<dbReference type="Gene3D" id="3.40.630.30">
    <property type="match status" value="1"/>
</dbReference>
<dbReference type="KEGG" id="cphy:B5808_17325"/>